<evidence type="ECO:0000256" key="7">
    <source>
        <dbReference type="SAM" id="MobiDB-lite"/>
    </source>
</evidence>
<dbReference type="Gene3D" id="1.20.1250.20">
    <property type="entry name" value="MFS general substrate transporter like domains"/>
    <property type="match status" value="2"/>
</dbReference>
<dbReference type="SUPFAM" id="SSF103473">
    <property type="entry name" value="MFS general substrate transporter"/>
    <property type="match status" value="1"/>
</dbReference>
<comment type="similarity">
    <text evidence="2">Belongs to the major facilitator superfamily. TCR/Tet family.</text>
</comment>
<feature type="transmembrane region" description="Helical" evidence="8">
    <location>
        <begin position="524"/>
        <end position="542"/>
    </location>
</feature>
<accession>A0A2K0SZV3</accession>
<comment type="caution">
    <text evidence="10">The sequence shown here is derived from an EMBL/GenBank/DDBJ whole genome shotgun (WGS) entry which is preliminary data.</text>
</comment>
<dbReference type="InterPro" id="IPR011701">
    <property type="entry name" value="MFS"/>
</dbReference>
<feature type="transmembrane region" description="Helical" evidence="8">
    <location>
        <begin position="318"/>
        <end position="337"/>
    </location>
</feature>
<dbReference type="PANTHER" id="PTHR23501:SF12">
    <property type="entry name" value="MAJOR FACILITATOR SUPERFAMILY (MFS) PROFILE DOMAIN-CONTAINING PROTEIN-RELATED"/>
    <property type="match status" value="1"/>
</dbReference>
<feature type="region of interest" description="Disordered" evidence="7">
    <location>
        <begin position="1"/>
        <end position="36"/>
    </location>
</feature>
<dbReference type="InterPro" id="IPR020846">
    <property type="entry name" value="MFS_dom"/>
</dbReference>
<reference evidence="10 11" key="1">
    <citation type="submission" date="2017-02" db="EMBL/GenBank/DDBJ databases">
        <title>Genomes of Trichoderma spp. with biocontrol activity.</title>
        <authorList>
            <person name="Gardiner D."/>
            <person name="Kazan K."/>
            <person name="Vos C."/>
            <person name="Harvey P."/>
        </authorList>
    </citation>
    <scope>NUCLEOTIDE SEQUENCE [LARGE SCALE GENOMIC DNA]</scope>
    <source>
        <strain evidence="10 11">A5MH</strain>
    </source>
</reference>
<feature type="transmembrane region" description="Helical" evidence="8">
    <location>
        <begin position="384"/>
        <end position="403"/>
    </location>
</feature>
<evidence type="ECO:0000259" key="9">
    <source>
        <dbReference type="PROSITE" id="PS50850"/>
    </source>
</evidence>
<evidence type="ECO:0000256" key="3">
    <source>
        <dbReference type="ARBA" id="ARBA00022448"/>
    </source>
</evidence>
<evidence type="ECO:0000256" key="8">
    <source>
        <dbReference type="SAM" id="Phobius"/>
    </source>
</evidence>
<evidence type="ECO:0000256" key="2">
    <source>
        <dbReference type="ARBA" id="ARBA00007520"/>
    </source>
</evidence>
<evidence type="ECO:0000256" key="5">
    <source>
        <dbReference type="ARBA" id="ARBA00022989"/>
    </source>
</evidence>
<organism evidence="10 11">
    <name type="scientific">Trichoderma gamsii</name>
    <dbReference type="NCBI Taxonomy" id="398673"/>
    <lineage>
        <taxon>Eukaryota</taxon>
        <taxon>Fungi</taxon>
        <taxon>Dikarya</taxon>
        <taxon>Ascomycota</taxon>
        <taxon>Pezizomycotina</taxon>
        <taxon>Sordariomycetes</taxon>
        <taxon>Hypocreomycetidae</taxon>
        <taxon>Hypocreales</taxon>
        <taxon>Hypocreaceae</taxon>
        <taxon>Trichoderma</taxon>
    </lineage>
</organism>
<dbReference type="PANTHER" id="PTHR23501">
    <property type="entry name" value="MAJOR FACILITATOR SUPERFAMILY"/>
    <property type="match status" value="1"/>
</dbReference>
<proteinExistence type="inferred from homology"/>
<feature type="transmembrane region" description="Helical" evidence="8">
    <location>
        <begin position="357"/>
        <end position="377"/>
    </location>
</feature>
<dbReference type="Proteomes" id="UP000236546">
    <property type="component" value="Unassembled WGS sequence"/>
</dbReference>
<dbReference type="OrthoDB" id="10021397at2759"/>
<name>A0A2K0SZV3_9HYPO</name>
<dbReference type="EMBL" id="MTYH01000098">
    <property type="protein sequence ID" value="PNP38811.1"/>
    <property type="molecule type" value="Genomic_DNA"/>
</dbReference>
<keyword evidence="6 8" id="KW-0472">Membrane</keyword>
<dbReference type="GO" id="GO:0005886">
    <property type="term" value="C:plasma membrane"/>
    <property type="evidence" value="ECO:0007669"/>
    <property type="project" value="TreeGrafter"/>
</dbReference>
<feature type="compositionally biased region" description="Polar residues" evidence="7">
    <location>
        <begin position="23"/>
        <end position="36"/>
    </location>
</feature>
<dbReference type="PROSITE" id="PS50850">
    <property type="entry name" value="MFS"/>
    <property type="match status" value="1"/>
</dbReference>
<dbReference type="InterPro" id="IPR036259">
    <property type="entry name" value="MFS_trans_sf"/>
</dbReference>
<dbReference type="GO" id="GO:0022857">
    <property type="term" value="F:transmembrane transporter activity"/>
    <property type="evidence" value="ECO:0007669"/>
    <property type="project" value="InterPro"/>
</dbReference>
<evidence type="ECO:0000256" key="6">
    <source>
        <dbReference type="ARBA" id="ARBA00023136"/>
    </source>
</evidence>
<feature type="transmembrane region" description="Helical" evidence="8">
    <location>
        <begin position="88"/>
        <end position="108"/>
    </location>
</feature>
<dbReference type="AlphaFoldDB" id="A0A2K0SZV3"/>
<feature type="domain" description="Major facilitator superfamily (MFS) profile" evidence="9">
    <location>
        <begin position="51"/>
        <end position="550"/>
    </location>
</feature>
<protein>
    <recommendedName>
        <fullName evidence="9">Major facilitator superfamily (MFS) profile domain-containing protein</fullName>
    </recommendedName>
</protein>
<feature type="transmembrane region" description="Helical" evidence="8">
    <location>
        <begin position="48"/>
        <end position="68"/>
    </location>
</feature>
<gene>
    <name evidence="10" type="ORF">TGAMA5MH_09034</name>
</gene>
<feature type="transmembrane region" description="Helical" evidence="8">
    <location>
        <begin position="245"/>
        <end position="265"/>
    </location>
</feature>
<evidence type="ECO:0000256" key="4">
    <source>
        <dbReference type="ARBA" id="ARBA00022692"/>
    </source>
</evidence>
<comment type="subcellular location">
    <subcellularLocation>
        <location evidence="1">Membrane</location>
        <topology evidence="1">Multi-pass membrane protein</topology>
    </subcellularLocation>
</comment>
<feature type="transmembrane region" description="Helical" evidence="8">
    <location>
        <begin position="205"/>
        <end position="224"/>
    </location>
</feature>
<feature type="transmembrane region" description="Helical" evidence="8">
    <location>
        <begin position="141"/>
        <end position="165"/>
    </location>
</feature>
<keyword evidence="3" id="KW-0813">Transport</keyword>
<sequence length="554" mass="59028">MSIPNEATSVIPDGNSSDDTENQKTSGNEKSLDDSTTSLQQSISPWKWYSICVGLYLTALLYGLDTSIAADVQGPILETLGEIEKLSWVGIGFPMGSVATILLLGSLYGAFDIKWLYLASIILFEVGSAVCGAAPSMNAMIIGRVVAGVGGAGMYLGCLHYIAVFTNLEQRGLYNGLVGLCWGAGCILGPVVGGAFASSAATWRWSFYINLVLAAVTAPIYVLWFPRHNPQPTISAKSKLAAVDWVGAALNASTFTLFMVVLAYAGTTWKWSSGGSIGLWVAFGVSLVSYAVQQTFCIFTSEKNRLFPVQFLKRRTMLLLYFTTASASTSLFVAVYYVPLFFQFTKDDSAIKAAVRLLPFITLNVTFTMVSGILLPVFGYYMPWYIPSGGLMLIGGALMYTVTPSTSVGAIYGFEILIAVGAGLSSQLAYAIAPAKVKAHEVSAAIGFINVAQLGSISIALAISGSIYQNLGLKLLQDALQDYNYSQADLQSALAGVKSAVFSHSNPLIKELAIKALVRTISSLYGLVIAAAALTLVSAVFMRFEKLQLKVSAG</sequence>
<evidence type="ECO:0000256" key="1">
    <source>
        <dbReference type="ARBA" id="ARBA00004141"/>
    </source>
</evidence>
<evidence type="ECO:0000313" key="11">
    <source>
        <dbReference type="Proteomes" id="UP000236546"/>
    </source>
</evidence>
<feature type="transmembrane region" description="Helical" evidence="8">
    <location>
        <begin position="277"/>
        <end position="298"/>
    </location>
</feature>
<feature type="transmembrane region" description="Helical" evidence="8">
    <location>
        <begin position="409"/>
        <end position="433"/>
    </location>
</feature>
<feature type="transmembrane region" description="Helical" evidence="8">
    <location>
        <begin position="115"/>
        <end position="135"/>
    </location>
</feature>
<feature type="transmembrane region" description="Helical" evidence="8">
    <location>
        <begin position="177"/>
        <end position="199"/>
    </location>
</feature>
<evidence type="ECO:0000313" key="10">
    <source>
        <dbReference type="EMBL" id="PNP38811.1"/>
    </source>
</evidence>
<keyword evidence="4 8" id="KW-0812">Transmembrane</keyword>
<dbReference type="Pfam" id="PF07690">
    <property type="entry name" value="MFS_1"/>
    <property type="match status" value="1"/>
</dbReference>
<keyword evidence="5 8" id="KW-1133">Transmembrane helix</keyword>
<feature type="transmembrane region" description="Helical" evidence="8">
    <location>
        <begin position="445"/>
        <end position="468"/>
    </location>
</feature>